<accession>A0A846YKC9</accession>
<protein>
    <submittedName>
        <fullName evidence="1">Uncharacterized protein</fullName>
    </submittedName>
</protein>
<dbReference type="InterPro" id="IPR046611">
    <property type="entry name" value="DUF6670"/>
</dbReference>
<evidence type="ECO:0000313" key="2">
    <source>
        <dbReference type="Proteomes" id="UP000570678"/>
    </source>
</evidence>
<name>A0A846YKC9_9NOCA</name>
<dbReference type="EMBL" id="JAAXOT010000006">
    <property type="protein sequence ID" value="NKY57349.1"/>
    <property type="molecule type" value="Genomic_DNA"/>
</dbReference>
<sequence>MHRPAANGIRVGLDAMLRVIDKGDAATGRPFTEPRILRRNLDSRRFGWTHYGVMIPDLPEPHRYLSLMRSSAPPARSCSIPTTLCLLPRAAPHRSSAVPPRLQTEMDTPFTYGLGSGFVSGFAHTASWCGAQIAGRGYVEHIDGRNG</sequence>
<proteinExistence type="predicted"/>
<dbReference type="AlphaFoldDB" id="A0A846YKC9"/>
<dbReference type="Pfam" id="PF20375">
    <property type="entry name" value="DUF6670"/>
    <property type="match status" value="1"/>
</dbReference>
<keyword evidence="2" id="KW-1185">Reference proteome</keyword>
<dbReference type="RefSeq" id="WP_062976121.1">
    <property type="nucleotide sequence ID" value="NZ_JAAXOT010000006.1"/>
</dbReference>
<reference evidence="1 2" key="1">
    <citation type="submission" date="2020-04" db="EMBL/GenBank/DDBJ databases">
        <title>MicrobeNet Type strains.</title>
        <authorList>
            <person name="Nicholson A.C."/>
        </authorList>
    </citation>
    <scope>NUCLEOTIDE SEQUENCE [LARGE SCALE GENOMIC DNA]</scope>
    <source>
        <strain evidence="1 2">JCM 3332</strain>
    </source>
</reference>
<comment type="caution">
    <text evidence="1">The sequence shown here is derived from an EMBL/GenBank/DDBJ whole genome shotgun (WGS) entry which is preliminary data.</text>
</comment>
<gene>
    <name evidence="1" type="ORF">HGA15_14530</name>
</gene>
<dbReference type="Proteomes" id="UP000570678">
    <property type="component" value="Unassembled WGS sequence"/>
</dbReference>
<evidence type="ECO:0000313" key="1">
    <source>
        <dbReference type="EMBL" id="NKY57349.1"/>
    </source>
</evidence>
<organism evidence="1 2">
    <name type="scientific">Nocardia flavorosea</name>
    <dbReference type="NCBI Taxonomy" id="53429"/>
    <lineage>
        <taxon>Bacteria</taxon>
        <taxon>Bacillati</taxon>
        <taxon>Actinomycetota</taxon>
        <taxon>Actinomycetes</taxon>
        <taxon>Mycobacteriales</taxon>
        <taxon>Nocardiaceae</taxon>
        <taxon>Nocardia</taxon>
    </lineage>
</organism>